<name>A0ABS5W5R6_9SPHN</name>
<dbReference type="PANTHER" id="PTHR46211:SF1">
    <property type="entry name" value="GLYCEROPHOSPHODIESTER PHOSPHODIESTERASE, CYTOPLASMIC"/>
    <property type="match status" value="1"/>
</dbReference>
<dbReference type="EMBL" id="JAHFVK010000002">
    <property type="protein sequence ID" value="MBT2135093.1"/>
    <property type="molecule type" value="Genomic_DNA"/>
</dbReference>
<dbReference type="RefSeq" id="WP_214536687.1">
    <property type="nucleotide sequence ID" value="NZ_JAHFVK010000002.1"/>
</dbReference>
<dbReference type="Pfam" id="PF03009">
    <property type="entry name" value="GDPD"/>
    <property type="match status" value="1"/>
</dbReference>
<comment type="caution">
    <text evidence="2">The sequence shown here is derived from an EMBL/GenBank/DDBJ whole genome shotgun (WGS) entry which is preliminary data.</text>
</comment>
<proteinExistence type="predicted"/>
<dbReference type="Gene3D" id="3.20.20.190">
    <property type="entry name" value="Phosphatidylinositol (PI) phosphodiesterase"/>
    <property type="match status" value="1"/>
</dbReference>
<organism evidence="2 3">
    <name type="scientific">Croceibacterium selenioxidans</name>
    <dbReference type="NCBI Taxonomy" id="2838833"/>
    <lineage>
        <taxon>Bacteria</taxon>
        <taxon>Pseudomonadati</taxon>
        <taxon>Pseudomonadota</taxon>
        <taxon>Alphaproteobacteria</taxon>
        <taxon>Sphingomonadales</taxon>
        <taxon>Erythrobacteraceae</taxon>
        <taxon>Croceibacterium</taxon>
    </lineage>
</organism>
<protein>
    <submittedName>
        <fullName evidence="2">Glycerophosphodiester phosphodiesterase</fullName>
    </submittedName>
</protein>
<dbReference type="PANTHER" id="PTHR46211">
    <property type="entry name" value="GLYCEROPHOSPHORYL DIESTER PHOSPHODIESTERASE"/>
    <property type="match status" value="1"/>
</dbReference>
<evidence type="ECO:0000313" key="3">
    <source>
        <dbReference type="Proteomes" id="UP000811255"/>
    </source>
</evidence>
<dbReference type="PROSITE" id="PS51704">
    <property type="entry name" value="GP_PDE"/>
    <property type="match status" value="1"/>
</dbReference>
<accession>A0ABS5W5R6</accession>
<evidence type="ECO:0000259" key="1">
    <source>
        <dbReference type="PROSITE" id="PS51704"/>
    </source>
</evidence>
<dbReference type="SUPFAM" id="SSF51695">
    <property type="entry name" value="PLC-like phosphodiesterases"/>
    <property type="match status" value="1"/>
</dbReference>
<reference evidence="2 3" key="1">
    <citation type="submission" date="2021-05" db="EMBL/GenBank/DDBJ databases">
        <title>Croceibacterium sp. LX-88 genome sequence.</title>
        <authorList>
            <person name="Luo X."/>
        </authorList>
    </citation>
    <scope>NUCLEOTIDE SEQUENCE [LARGE SCALE GENOMIC DNA]</scope>
    <source>
        <strain evidence="2 3">LX-88</strain>
    </source>
</reference>
<sequence length="261" mass="28031">MLSSLDRWLAPAPDAARVGWLTRGAYAHRGLHGPGAVENSPTAFERALAAGLGIECDVQLTADGRAVVFHDFELDRLTGERGPVARRTAAELGQIGLTGSSDRIPALRQLLEQIGGRVPLLIEVKTGRGMPVDGLCRAIVRDLQEYAGPHAVMSFDPRVGHWFARHAPATVQGLVISESDSGAAARRLSLWRGKPEFLAYDVRNLPSCFAERQQRRGLPLLTWTVRSAALAERAAASAATAIAEGEGCAGVLRQAQDERSE</sequence>
<dbReference type="InterPro" id="IPR030395">
    <property type="entry name" value="GP_PDE_dom"/>
</dbReference>
<gene>
    <name evidence="2" type="ORF">KK137_12210</name>
</gene>
<dbReference type="Proteomes" id="UP000811255">
    <property type="component" value="Unassembled WGS sequence"/>
</dbReference>
<keyword evidence="3" id="KW-1185">Reference proteome</keyword>
<dbReference type="InterPro" id="IPR017946">
    <property type="entry name" value="PLC-like_Pdiesterase_TIM-brl"/>
</dbReference>
<feature type="domain" description="GP-PDE" evidence="1">
    <location>
        <begin position="23"/>
        <end position="261"/>
    </location>
</feature>
<evidence type="ECO:0000313" key="2">
    <source>
        <dbReference type="EMBL" id="MBT2135093.1"/>
    </source>
</evidence>